<evidence type="ECO:0000313" key="1">
    <source>
        <dbReference type="EMBL" id="MDR6711872.1"/>
    </source>
</evidence>
<evidence type="ECO:0000313" key="2">
    <source>
        <dbReference type="Proteomes" id="UP001259587"/>
    </source>
</evidence>
<dbReference type="Proteomes" id="UP001259587">
    <property type="component" value="Unassembled WGS sequence"/>
</dbReference>
<gene>
    <name evidence="1" type="ORF">J2W83_001467</name>
</gene>
<organism evidence="1 2">
    <name type="scientific">Pseudomonas hunanensis</name>
    <dbReference type="NCBI Taxonomy" id="1247546"/>
    <lineage>
        <taxon>Bacteria</taxon>
        <taxon>Pseudomonadati</taxon>
        <taxon>Pseudomonadota</taxon>
        <taxon>Gammaproteobacteria</taxon>
        <taxon>Pseudomonadales</taxon>
        <taxon>Pseudomonadaceae</taxon>
        <taxon>Pseudomonas</taxon>
    </lineage>
</organism>
<dbReference type="EMBL" id="JAVDTH010000006">
    <property type="protein sequence ID" value="MDR6711872.1"/>
    <property type="molecule type" value="Genomic_DNA"/>
</dbReference>
<proteinExistence type="predicted"/>
<accession>A0ACC6K0H1</accession>
<comment type="caution">
    <text evidence="1">The sequence shown here is derived from an EMBL/GenBank/DDBJ whole genome shotgun (WGS) entry which is preliminary data.</text>
</comment>
<reference evidence="1" key="1">
    <citation type="submission" date="2023-07" db="EMBL/GenBank/DDBJ databases">
        <title>Sorghum-associated microbial communities from plants grown in Nebraska, USA.</title>
        <authorList>
            <person name="Schachtman D."/>
        </authorList>
    </citation>
    <scope>NUCLEOTIDE SEQUENCE</scope>
    <source>
        <strain evidence="1">BE56</strain>
    </source>
</reference>
<keyword evidence="2" id="KW-1185">Reference proteome</keyword>
<name>A0ACC6K0H1_9PSED</name>
<protein>
    <submittedName>
        <fullName evidence="1">Uncharacterized protein</fullName>
    </submittedName>
</protein>
<sequence length="75" mass="8170">MTYEFFSDIDKSSFAGGIHAFPLHGHSTNFQLVDDFADDNPPVQLFSSGHGLHRLKVSSGLMLALRGLSHGAVRN</sequence>